<sequence length="214" mass="22122">MNLSELLLTIASSPWAFVVLATLLIVDGFFPLVPGETTVVILTSLGAAGLGPSPLAVLLVSIAATMVGDGVAFWIGRAVGTDRWGWMRRPRISRALTWAAGRIEKHPAAALIGAKFLPYARVAVTMTAGATGLSTRRYLPLSLAASSLYTGYHVLVASVAGAALAANPLAGVAVSLGVGALLSATIAAVQRLRSRRERGLSVDRPTRLPGDANA</sequence>
<dbReference type="Proteomes" id="UP000636458">
    <property type="component" value="Unassembled WGS sequence"/>
</dbReference>
<evidence type="ECO:0000256" key="6">
    <source>
        <dbReference type="ARBA" id="ARBA00023136"/>
    </source>
</evidence>
<evidence type="ECO:0000256" key="4">
    <source>
        <dbReference type="ARBA" id="ARBA00022692"/>
    </source>
</evidence>
<evidence type="ECO:0000256" key="5">
    <source>
        <dbReference type="ARBA" id="ARBA00022989"/>
    </source>
</evidence>
<accession>A0A934STL6</accession>
<keyword evidence="5 7" id="KW-1133">Transmembrane helix</keyword>
<dbReference type="InterPro" id="IPR032816">
    <property type="entry name" value="VTT_dom"/>
</dbReference>
<name>A0A934STL6_9MICO</name>
<feature type="domain" description="VTT" evidence="8">
    <location>
        <begin position="39"/>
        <end position="154"/>
    </location>
</feature>
<keyword evidence="3 7" id="KW-1003">Cell membrane</keyword>
<keyword evidence="6 7" id="KW-0472">Membrane</keyword>
<reference evidence="10" key="1">
    <citation type="submission" date="2021-01" db="EMBL/GenBank/DDBJ databases">
        <title>Lacisediminihabitans sp. nov. strain G11-30, isolated from Antarctic Soil.</title>
        <authorList>
            <person name="Li J."/>
        </authorList>
    </citation>
    <scope>NUCLEOTIDE SEQUENCE</scope>
    <source>
        <strain evidence="10">G11-30</strain>
    </source>
</reference>
<dbReference type="EMBL" id="JAEPES010000001">
    <property type="protein sequence ID" value="MBK4346998.1"/>
    <property type="molecule type" value="Genomic_DNA"/>
</dbReference>
<dbReference type="RefSeq" id="WP_200555271.1">
    <property type="nucleotide sequence ID" value="NZ_JAEPES010000001.1"/>
</dbReference>
<comment type="caution">
    <text evidence="10">The sequence shown here is derived from an EMBL/GenBank/DDBJ whole genome shotgun (WGS) entry which is preliminary data.</text>
</comment>
<evidence type="ECO:0000256" key="7">
    <source>
        <dbReference type="RuleBase" id="RU367016"/>
    </source>
</evidence>
<keyword evidence="4 7" id="KW-0812">Transmembrane</keyword>
<evidence type="ECO:0000256" key="1">
    <source>
        <dbReference type="ARBA" id="ARBA00004651"/>
    </source>
</evidence>
<comment type="subcellular location">
    <subcellularLocation>
        <location evidence="1 7">Cell membrane</location>
        <topology evidence="1 7">Multi-pass membrane protein</topology>
    </subcellularLocation>
</comment>
<keyword evidence="11" id="KW-1185">Reference proteome</keyword>
<protein>
    <submittedName>
        <fullName evidence="10">VTT domain-containing protein</fullName>
    </submittedName>
</protein>
<dbReference type="GO" id="GO:0005886">
    <property type="term" value="C:plasma membrane"/>
    <property type="evidence" value="ECO:0007669"/>
    <property type="project" value="UniProtKB-SubCell"/>
</dbReference>
<dbReference type="Pfam" id="PF09335">
    <property type="entry name" value="VTT_dom"/>
    <property type="match status" value="1"/>
</dbReference>
<comment type="similarity">
    <text evidence="2 7">Belongs to the DedA family.</text>
</comment>
<dbReference type="PANTHER" id="PTHR30353">
    <property type="entry name" value="INNER MEMBRANE PROTEIN DEDA-RELATED"/>
    <property type="match status" value="1"/>
</dbReference>
<evidence type="ECO:0000313" key="10">
    <source>
        <dbReference type="EMBL" id="MBK4347879.1"/>
    </source>
</evidence>
<dbReference type="PANTHER" id="PTHR30353:SF0">
    <property type="entry name" value="TRANSMEMBRANE PROTEIN"/>
    <property type="match status" value="1"/>
</dbReference>
<dbReference type="EMBL" id="JAEPES010000003">
    <property type="protein sequence ID" value="MBK4347879.1"/>
    <property type="molecule type" value="Genomic_DNA"/>
</dbReference>
<dbReference type="AlphaFoldDB" id="A0A934STL6"/>
<evidence type="ECO:0000313" key="11">
    <source>
        <dbReference type="Proteomes" id="UP000636458"/>
    </source>
</evidence>
<feature type="transmembrane region" description="Helical" evidence="7">
    <location>
        <begin position="33"/>
        <end position="50"/>
    </location>
</feature>
<feature type="transmembrane region" description="Helical" evidence="7">
    <location>
        <begin position="169"/>
        <end position="189"/>
    </location>
</feature>
<evidence type="ECO:0000256" key="3">
    <source>
        <dbReference type="ARBA" id="ARBA00022475"/>
    </source>
</evidence>
<feature type="transmembrane region" description="Helical" evidence="7">
    <location>
        <begin position="141"/>
        <end position="163"/>
    </location>
</feature>
<evidence type="ECO:0000256" key="2">
    <source>
        <dbReference type="ARBA" id="ARBA00010792"/>
    </source>
</evidence>
<evidence type="ECO:0000313" key="9">
    <source>
        <dbReference type="EMBL" id="MBK4346998.1"/>
    </source>
</evidence>
<evidence type="ECO:0000259" key="8">
    <source>
        <dbReference type="Pfam" id="PF09335"/>
    </source>
</evidence>
<feature type="transmembrane region" description="Helical" evidence="7">
    <location>
        <begin position="6"/>
        <end position="26"/>
    </location>
</feature>
<proteinExistence type="inferred from homology"/>
<organism evidence="10 11">
    <name type="scientific">Lacisediminihabitans changchengi</name>
    <dbReference type="NCBI Taxonomy" id="2787634"/>
    <lineage>
        <taxon>Bacteria</taxon>
        <taxon>Bacillati</taxon>
        <taxon>Actinomycetota</taxon>
        <taxon>Actinomycetes</taxon>
        <taxon>Micrococcales</taxon>
        <taxon>Microbacteriaceae</taxon>
        <taxon>Lacisediminihabitans</taxon>
    </lineage>
</organism>
<dbReference type="InterPro" id="IPR032818">
    <property type="entry name" value="DedA-like"/>
</dbReference>
<gene>
    <name evidence="9" type="ORF">IV501_05070</name>
    <name evidence="10" type="ORF">IV501_09555</name>
</gene>